<gene>
    <name evidence="3" type="ORF">AMD01_11175</name>
</gene>
<keyword evidence="1" id="KW-0812">Transmembrane</keyword>
<keyword evidence="1" id="KW-0472">Membrane</keyword>
<dbReference type="PANTHER" id="PTHR30015">
    <property type="entry name" value="MRR RESTRICTION SYSTEM PROTEIN"/>
    <property type="match status" value="1"/>
</dbReference>
<protein>
    <recommendedName>
        <fullName evidence="2">Restriction endonuclease type IV Mrr domain-containing protein</fullName>
    </recommendedName>
</protein>
<dbReference type="Proteomes" id="UP000037558">
    <property type="component" value="Unassembled WGS sequence"/>
</dbReference>
<dbReference type="PANTHER" id="PTHR30015:SF6">
    <property type="entry name" value="SLL1429 PROTEIN"/>
    <property type="match status" value="1"/>
</dbReference>
<dbReference type="InterPro" id="IPR007560">
    <property type="entry name" value="Restrct_endonuc_IV_Mrr"/>
</dbReference>
<dbReference type="GO" id="GO:0015666">
    <property type="term" value="F:restriction endodeoxyribonuclease activity"/>
    <property type="evidence" value="ECO:0007669"/>
    <property type="project" value="TreeGrafter"/>
</dbReference>
<dbReference type="InterPro" id="IPR011335">
    <property type="entry name" value="Restrct_endonuc-II-like"/>
</dbReference>
<dbReference type="PATRIC" id="fig|284581.3.peg.2346"/>
<evidence type="ECO:0000313" key="3">
    <source>
        <dbReference type="EMBL" id="KOO46680.1"/>
    </source>
</evidence>
<keyword evidence="1" id="KW-1133">Transmembrane helix</keyword>
<dbReference type="Gene3D" id="3.40.1350.10">
    <property type="match status" value="1"/>
</dbReference>
<dbReference type="SUPFAM" id="SSF52980">
    <property type="entry name" value="Restriction endonuclease-like"/>
    <property type="match status" value="1"/>
</dbReference>
<dbReference type="InterPro" id="IPR011856">
    <property type="entry name" value="tRNA_endonuc-like_dom_sf"/>
</dbReference>
<dbReference type="AlphaFoldDB" id="A0A0M0L6H0"/>
<evidence type="ECO:0000313" key="4">
    <source>
        <dbReference type="Proteomes" id="UP000037558"/>
    </source>
</evidence>
<reference evidence="4" key="1">
    <citation type="submission" date="2015-08" db="EMBL/GenBank/DDBJ databases">
        <title>Fjat-14210 dsm16467.</title>
        <authorList>
            <person name="Liu B."/>
            <person name="Wang J."/>
            <person name="Zhu Y."/>
            <person name="Liu G."/>
            <person name="Chen Q."/>
            <person name="Chen Z."/>
            <person name="Lan J."/>
            <person name="Che J."/>
            <person name="Ge C."/>
            <person name="Shi H."/>
            <person name="Pan Z."/>
            <person name="Liu X."/>
        </authorList>
    </citation>
    <scope>NUCLEOTIDE SEQUENCE [LARGE SCALE GENOMIC DNA]</scope>
    <source>
        <strain evidence="4">DSM 16467</strain>
    </source>
</reference>
<proteinExistence type="predicted"/>
<dbReference type="GO" id="GO:0009307">
    <property type="term" value="P:DNA restriction-modification system"/>
    <property type="evidence" value="ECO:0007669"/>
    <property type="project" value="InterPro"/>
</dbReference>
<organism evidence="3 4">
    <name type="scientific">Priestia koreensis</name>
    <dbReference type="NCBI Taxonomy" id="284581"/>
    <lineage>
        <taxon>Bacteria</taxon>
        <taxon>Bacillati</taxon>
        <taxon>Bacillota</taxon>
        <taxon>Bacilli</taxon>
        <taxon>Bacillales</taxon>
        <taxon>Bacillaceae</taxon>
        <taxon>Priestia</taxon>
    </lineage>
</organism>
<keyword evidence="4" id="KW-1185">Reference proteome</keyword>
<dbReference type="InterPro" id="IPR052906">
    <property type="entry name" value="Type_IV_Methyl-Rstrct_Enzyme"/>
</dbReference>
<dbReference type="EMBL" id="LILC01000013">
    <property type="protein sequence ID" value="KOO46680.1"/>
    <property type="molecule type" value="Genomic_DNA"/>
</dbReference>
<sequence>MSLFFNNYPLAGISGVILLLIIAYTMLVTTQNIYLYIKSFFGQVPNHSYTQAINEIDLMTGHEFEEFLHKLLNFKDFDCTLTSKSGDYGVDLILQQGKRKIAVQAKRYGENNKVGVSVVNEIVGGAGYWGCNEKWIITNSYFTEPAVICAHRNKVKLIDREELCLMLKEYSKSLNNRTNKASWFSRRKSM</sequence>
<feature type="transmembrane region" description="Helical" evidence="1">
    <location>
        <begin position="12"/>
        <end position="37"/>
    </location>
</feature>
<dbReference type="Pfam" id="PF04471">
    <property type="entry name" value="Mrr_cat"/>
    <property type="match status" value="1"/>
</dbReference>
<comment type="caution">
    <text evidence="3">The sequence shown here is derived from an EMBL/GenBank/DDBJ whole genome shotgun (WGS) entry which is preliminary data.</text>
</comment>
<accession>A0A0M0L6H0</accession>
<dbReference type="GO" id="GO:0003677">
    <property type="term" value="F:DNA binding"/>
    <property type="evidence" value="ECO:0007669"/>
    <property type="project" value="InterPro"/>
</dbReference>
<evidence type="ECO:0000256" key="1">
    <source>
        <dbReference type="SAM" id="Phobius"/>
    </source>
</evidence>
<evidence type="ECO:0000259" key="2">
    <source>
        <dbReference type="Pfam" id="PF04471"/>
    </source>
</evidence>
<feature type="domain" description="Restriction endonuclease type IV Mrr" evidence="2">
    <location>
        <begin position="57"/>
        <end position="166"/>
    </location>
</feature>
<name>A0A0M0L6H0_9BACI</name>